<dbReference type="SUPFAM" id="SSF53474">
    <property type="entry name" value="alpha/beta-Hydrolases"/>
    <property type="match status" value="1"/>
</dbReference>
<dbReference type="EMBL" id="CP095043">
    <property type="protein sequence ID" value="UOQ59047.1"/>
    <property type="molecule type" value="Genomic_DNA"/>
</dbReference>
<sequence length="249" mass="26148">MTTSAASVVGPPRILRTGPHDDQVVECWDPATPPRGTAVLIHGGYWRSRFTAALMHPLVPEFTARGWSVANLEYRRGADGWAALHHDLGAALDAVRAAEPSGRLAIVGHSVGGQLALLGARPGDAVVALAPVTDLARGLDEGIGDGAVAEFFGSGSGADPDPHREVFAAASPRERVPPAGDVLVVHGADDARVPIAHTRAYVEAARAAGGAVELLELPRLSHLDAIDPAAPHWPRMHTWLDRRMPPLPA</sequence>
<evidence type="ECO:0000256" key="1">
    <source>
        <dbReference type="ARBA" id="ARBA00022801"/>
    </source>
</evidence>
<name>A0ABY4FS21_9MICO</name>
<evidence type="ECO:0000313" key="3">
    <source>
        <dbReference type="EMBL" id="UOQ59047.1"/>
    </source>
</evidence>
<accession>A0ABY4FS21</accession>
<evidence type="ECO:0000313" key="4">
    <source>
        <dbReference type="Proteomes" id="UP000831775"/>
    </source>
</evidence>
<dbReference type="Pfam" id="PF00326">
    <property type="entry name" value="Peptidase_S9"/>
    <property type="match status" value="1"/>
</dbReference>
<dbReference type="PANTHER" id="PTHR48081:SF33">
    <property type="entry name" value="KYNURENINE FORMAMIDASE"/>
    <property type="match status" value="1"/>
</dbReference>
<reference evidence="3 4" key="1">
    <citation type="submission" date="2022-04" db="EMBL/GenBank/DDBJ databases">
        <title>Leucobacter sp. isolated from rhizosphere of onion.</title>
        <authorList>
            <person name="Won M."/>
            <person name="Lee C.-M."/>
            <person name="Woen H.-Y."/>
            <person name="Kwon S.-W."/>
        </authorList>
    </citation>
    <scope>NUCLEOTIDE SEQUENCE [LARGE SCALE GENOMIC DNA]</scope>
    <source>
        <strain evidence="3 4">H25R-14</strain>
    </source>
</reference>
<proteinExistence type="predicted"/>
<dbReference type="InterPro" id="IPR029058">
    <property type="entry name" value="AB_hydrolase_fold"/>
</dbReference>
<feature type="domain" description="Peptidase S9 prolyl oligopeptidase catalytic" evidence="2">
    <location>
        <begin position="102"/>
        <end position="222"/>
    </location>
</feature>
<dbReference type="PANTHER" id="PTHR48081">
    <property type="entry name" value="AB HYDROLASE SUPERFAMILY PROTEIN C4A8.06C"/>
    <property type="match status" value="1"/>
</dbReference>
<organism evidence="3 4">
    <name type="scientific">Leucobacter rhizosphaerae</name>
    <dbReference type="NCBI Taxonomy" id="2932245"/>
    <lineage>
        <taxon>Bacteria</taxon>
        <taxon>Bacillati</taxon>
        <taxon>Actinomycetota</taxon>
        <taxon>Actinomycetes</taxon>
        <taxon>Micrococcales</taxon>
        <taxon>Microbacteriaceae</taxon>
        <taxon>Leucobacter</taxon>
    </lineage>
</organism>
<dbReference type="Proteomes" id="UP000831775">
    <property type="component" value="Chromosome"/>
</dbReference>
<evidence type="ECO:0000259" key="2">
    <source>
        <dbReference type="Pfam" id="PF00326"/>
    </source>
</evidence>
<keyword evidence="4" id="KW-1185">Reference proteome</keyword>
<dbReference type="InterPro" id="IPR001375">
    <property type="entry name" value="Peptidase_S9_cat"/>
</dbReference>
<gene>
    <name evidence="3" type="ORF">MUN76_08215</name>
</gene>
<keyword evidence="1" id="KW-0378">Hydrolase</keyword>
<dbReference type="Gene3D" id="3.40.50.1820">
    <property type="entry name" value="alpha/beta hydrolase"/>
    <property type="match status" value="1"/>
</dbReference>
<dbReference type="InterPro" id="IPR050300">
    <property type="entry name" value="GDXG_lipolytic_enzyme"/>
</dbReference>
<dbReference type="RefSeq" id="WP_244683865.1">
    <property type="nucleotide sequence ID" value="NZ_CP095043.1"/>
</dbReference>
<protein>
    <submittedName>
        <fullName evidence="3">Prolyl oligopeptidase family serine peptidase</fullName>
    </submittedName>
</protein>